<evidence type="ECO:0000256" key="6">
    <source>
        <dbReference type="PROSITE-ProRule" id="PRU00433"/>
    </source>
</evidence>
<dbReference type="Proteomes" id="UP001596071">
    <property type="component" value="Unassembled WGS sequence"/>
</dbReference>
<dbReference type="NCBIfam" id="NF045774">
    <property type="entry name" value="cytochro_C551"/>
    <property type="match status" value="1"/>
</dbReference>
<gene>
    <name evidence="9" type="primary">cccB</name>
    <name evidence="9" type="ORF">ACFPTP_15625</name>
</gene>
<evidence type="ECO:0000256" key="3">
    <source>
        <dbReference type="ARBA" id="ARBA00022723"/>
    </source>
</evidence>
<evidence type="ECO:0000313" key="9">
    <source>
        <dbReference type="EMBL" id="MFC5604664.1"/>
    </source>
</evidence>
<keyword evidence="7" id="KW-0732">Signal</keyword>
<reference evidence="10" key="1">
    <citation type="journal article" date="2019" name="Int. J. Syst. Evol. Microbiol.">
        <title>The Global Catalogue of Microorganisms (GCM) 10K type strain sequencing project: providing services to taxonomists for standard genome sequencing and annotation.</title>
        <authorList>
            <consortium name="The Broad Institute Genomics Platform"/>
            <consortium name="The Broad Institute Genome Sequencing Center for Infectious Disease"/>
            <person name="Wu L."/>
            <person name="Ma J."/>
        </authorList>
    </citation>
    <scope>NUCLEOTIDE SEQUENCE [LARGE SCALE GENOMIC DNA]</scope>
    <source>
        <strain evidence="10">KACC 11299</strain>
    </source>
</reference>
<evidence type="ECO:0000256" key="4">
    <source>
        <dbReference type="ARBA" id="ARBA00022982"/>
    </source>
</evidence>
<dbReference type="InterPro" id="IPR009056">
    <property type="entry name" value="Cyt_c-like_dom"/>
</dbReference>
<dbReference type="InterPro" id="IPR036909">
    <property type="entry name" value="Cyt_c-like_dom_sf"/>
</dbReference>
<dbReference type="SUPFAM" id="SSF46626">
    <property type="entry name" value="Cytochrome c"/>
    <property type="match status" value="1"/>
</dbReference>
<evidence type="ECO:0000256" key="2">
    <source>
        <dbReference type="ARBA" id="ARBA00022617"/>
    </source>
</evidence>
<dbReference type="Gene3D" id="1.10.760.10">
    <property type="entry name" value="Cytochrome c-like domain"/>
    <property type="match status" value="1"/>
</dbReference>
<keyword evidence="5 6" id="KW-0408">Iron</keyword>
<evidence type="ECO:0000259" key="8">
    <source>
        <dbReference type="PROSITE" id="PS51007"/>
    </source>
</evidence>
<keyword evidence="1" id="KW-0813">Transport</keyword>
<feature type="signal peptide" evidence="7">
    <location>
        <begin position="1"/>
        <end position="20"/>
    </location>
</feature>
<proteinExistence type="predicted"/>
<dbReference type="InterPro" id="IPR051811">
    <property type="entry name" value="Cytochrome_c550/c551-like"/>
</dbReference>
<dbReference type="PROSITE" id="PS51007">
    <property type="entry name" value="CYTC"/>
    <property type="match status" value="1"/>
</dbReference>
<keyword evidence="10" id="KW-1185">Reference proteome</keyword>
<keyword evidence="3 6" id="KW-0479">Metal-binding</keyword>
<evidence type="ECO:0000256" key="7">
    <source>
        <dbReference type="SAM" id="SignalP"/>
    </source>
</evidence>
<protein>
    <submittedName>
        <fullName evidence="9">Cytochrome c551</fullName>
    </submittedName>
</protein>
<dbReference type="RefSeq" id="WP_381446660.1">
    <property type="nucleotide sequence ID" value="NZ_JBHSNP010000028.1"/>
</dbReference>
<organism evidence="9 10">
    <name type="scientific">Sporosarcina koreensis</name>
    <dbReference type="NCBI Taxonomy" id="334735"/>
    <lineage>
        <taxon>Bacteria</taxon>
        <taxon>Bacillati</taxon>
        <taxon>Bacillota</taxon>
        <taxon>Bacilli</taxon>
        <taxon>Bacillales</taxon>
        <taxon>Caryophanaceae</taxon>
        <taxon>Sporosarcina</taxon>
    </lineage>
</organism>
<dbReference type="InterPro" id="IPR012218">
    <property type="entry name" value="Cyt_c_BACSU-c550-type"/>
</dbReference>
<name>A0ABW0U030_9BACL</name>
<dbReference type="Pfam" id="PF13442">
    <property type="entry name" value="Cytochrome_CBB3"/>
    <property type="match status" value="1"/>
</dbReference>
<dbReference type="PROSITE" id="PS51257">
    <property type="entry name" value="PROKAR_LIPOPROTEIN"/>
    <property type="match status" value="1"/>
</dbReference>
<keyword evidence="4" id="KW-0249">Electron transport</keyword>
<evidence type="ECO:0000256" key="1">
    <source>
        <dbReference type="ARBA" id="ARBA00022448"/>
    </source>
</evidence>
<comment type="caution">
    <text evidence="9">The sequence shown here is derived from an EMBL/GenBank/DDBJ whole genome shotgun (WGS) entry which is preliminary data.</text>
</comment>
<evidence type="ECO:0000313" key="10">
    <source>
        <dbReference type="Proteomes" id="UP001596071"/>
    </source>
</evidence>
<feature type="chain" id="PRO_5046911047" evidence="7">
    <location>
        <begin position="21"/>
        <end position="106"/>
    </location>
</feature>
<sequence>MKNKLVAIMFGAALVLGACGGGNKNNAGEGTTAGVDADKVFQANCATCHGGNLEGRGTAPALANIGSQLSESEIHDIIENGKDGMPGGLIKGEELDAVAKWLAEKK</sequence>
<evidence type="ECO:0000256" key="5">
    <source>
        <dbReference type="ARBA" id="ARBA00023004"/>
    </source>
</evidence>
<feature type="domain" description="Cytochrome c" evidence="8">
    <location>
        <begin position="32"/>
        <end position="106"/>
    </location>
</feature>
<dbReference type="PANTHER" id="PTHR37823">
    <property type="entry name" value="CYTOCHROME C-553-LIKE"/>
    <property type="match status" value="1"/>
</dbReference>
<dbReference type="PANTHER" id="PTHR37823:SF4">
    <property type="entry name" value="MENAQUINOL-CYTOCHROME C REDUCTASE CYTOCHROME B_C SUBUNIT"/>
    <property type="match status" value="1"/>
</dbReference>
<keyword evidence="2 6" id="KW-0349">Heme</keyword>
<dbReference type="InterPro" id="IPR054782">
    <property type="entry name" value="Cytochro_C551"/>
</dbReference>
<dbReference type="EMBL" id="JBHSNP010000028">
    <property type="protein sequence ID" value="MFC5604664.1"/>
    <property type="molecule type" value="Genomic_DNA"/>
</dbReference>
<dbReference type="PIRSF" id="PIRSF000025">
    <property type="entry name" value="Cytc_Bsub_c550"/>
    <property type="match status" value="1"/>
</dbReference>
<accession>A0ABW0U030</accession>